<dbReference type="InterPro" id="IPR014729">
    <property type="entry name" value="Rossmann-like_a/b/a_fold"/>
</dbReference>
<dbReference type="EMBL" id="CP028374">
    <property type="protein sequence ID" value="AXN02203.1"/>
    <property type="molecule type" value="Genomic_DNA"/>
</dbReference>
<keyword evidence="5 8" id="KW-0547">Nucleotide-binding</keyword>
<feature type="binding site" evidence="8">
    <location>
        <begin position="46"/>
        <end position="51"/>
    </location>
    <ligand>
        <name>ATP</name>
        <dbReference type="ChEBI" id="CHEBI:30616"/>
    </ligand>
</feature>
<comment type="subcellular location">
    <subcellularLocation>
        <location evidence="1 8">Cytoplasm</location>
    </subcellularLocation>
</comment>
<keyword evidence="9" id="KW-1133">Transmembrane helix</keyword>
<feature type="domain" description="Lysidine-tRNA(Ile) synthetase C-terminal" evidence="10">
    <location>
        <begin position="383"/>
        <end position="455"/>
    </location>
</feature>
<dbReference type="Gene3D" id="3.40.50.620">
    <property type="entry name" value="HUPs"/>
    <property type="match status" value="1"/>
</dbReference>
<dbReference type="NCBIfam" id="TIGR02432">
    <property type="entry name" value="lysidine_TilS_N"/>
    <property type="match status" value="1"/>
</dbReference>
<dbReference type="Pfam" id="PF11734">
    <property type="entry name" value="TilS_C"/>
    <property type="match status" value="1"/>
</dbReference>
<evidence type="ECO:0000313" key="12">
    <source>
        <dbReference type="Proteomes" id="UP000256856"/>
    </source>
</evidence>
<comment type="function">
    <text evidence="8">Ligates lysine onto the cytidine present at position 34 of the AUA codon-specific tRNA(Ile) that contains the anticodon CAU, in an ATP-dependent manner. Cytidine is converted to lysidine, thus changing the amino acid specificity of the tRNA from methionine to isoleucine.</text>
</comment>
<dbReference type="Pfam" id="PF01171">
    <property type="entry name" value="ATP_bind_3"/>
    <property type="match status" value="1"/>
</dbReference>
<dbReference type="EC" id="6.3.4.19" evidence="8"/>
<comment type="similarity">
    <text evidence="8">Belongs to the tRNA(Ile)-lysidine synthase family.</text>
</comment>
<sequence length="457" mass="55311">MYLYFKNKSFFLLIILFYFFIYIIINDMYYLKKIIDIKKKYLVAYSGGLDSTVLLHKLFLLRESGFVRFIRAVYVNHGISINADDWEYHCIQQCKNWNIPLVLLNISLNGKGNLEAELRYKRYSIMCKILIKEEILLTAHHLDDQCESVLLALKRGSGLSGLSAIREKMYFNNYHLILRPFLFITRKELKFWAEFYNLVWVEDFSNNDIRYDRNFLRHKVIPILLKRWPFFSRSCFISAKHCKNEKYLLNYFIDLELKKYLFYDGSLNISSFFHMDFILCNAILKRWIEYHKIKFFSRSFLNKLYNEVIMSSLDSNPKLKIFKYEVRRYRNIIYLIKIFPSLKNLILLWNKPWNICYLPYSSGILLVDSKGFSLRKPNYDEEVNIRFEVYGEYYIFGRKHKRKIKKLWQEFNIPPWMRNRIPLIFYNNMFISALGVFVTIDGYCNINCWKISMKLNK</sequence>
<keyword evidence="9" id="KW-0812">Transmembrane</keyword>
<dbReference type="SUPFAM" id="SSF56037">
    <property type="entry name" value="PheT/TilS domain"/>
    <property type="match status" value="1"/>
</dbReference>
<dbReference type="SUPFAM" id="SSF82829">
    <property type="entry name" value="MesJ substrate recognition domain-like"/>
    <property type="match status" value="1"/>
</dbReference>
<feature type="transmembrane region" description="Helical" evidence="9">
    <location>
        <begin position="12"/>
        <end position="31"/>
    </location>
</feature>
<evidence type="ECO:0000256" key="6">
    <source>
        <dbReference type="ARBA" id="ARBA00022840"/>
    </source>
</evidence>
<dbReference type="Pfam" id="PF09179">
    <property type="entry name" value="TilS"/>
    <property type="match status" value="1"/>
</dbReference>
<evidence type="ECO:0000256" key="2">
    <source>
        <dbReference type="ARBA" id="ARBA00022490"/>
    </source>
</evidence>
<keyword evidence="6 8" id="KW-0067">ATP-binding</keyword>
<gene>
    <name evidence="8" type="primary">tilS</name>
    <name evidence="11" type="ORF">C9I82_236</name>
</gene>
<accession>A0A346DZP8</accession>
<keyword evidence="4 8" id="KW-0819">tRNA processing</keyword>
<dbReference type="InterPro" id="IPR011063">
    <property type="entry name" value="TilS/TtcA_N"/>
</dbReference>
<protein>
    <recommendedName>
        <fullName evidence="8">tRNA(Ile)-lysidine synthase</fullName>
        <ecNumber evidence="8">6.3.4.19</ecNumber>
    </recommendedName>
    <alternativeName>
        <fullName evidence="8">tRNA(Ile)-2-lysyl-cytidine synthase</fullName>
    </alternativeName>
    <alternativeName>
        <fullName evidence="8">tRNA(Ile)-lysidine synthetase</fullName>
    </alternativeName>
</protein>
<dbReference type="GO" id="GO:0005524">
    <property type="term" value="F:ATP binding"/>
    <property type="evidence" value="ECO:0007669"/>
    <property type="project" value="UniProtKB-UniRule"/>
</dbReference>
<evidence type="ECO:0000256" key="1">
    <source>
        <dbReference type="ARBA" id="ARBA00004496"/>
    </source>
</evidence>
<evidence type="ECO:0000259" key="10">
    <source>
        <dbReference type="SMART" id="SM00977"/>
    </source>
</evidence>
<dbReference type="PANTHER" id="PTHR43033:SF1">
    <property type="entry name" value="TRNA(ILE)-LYSIDINE SYNTHASE-RELATED"/>
    <property type="match status" value="1"/>
</dbReference>
<evidence type="ECO:0000256" key="7">
    <source>
        <dbReference type="ARBA" id="ARBA00048539"/>
    </source>
</evidence>
<dbReference type="InterPro" id="IPR012094">
    <property type="entry name" value="tRNA_Ile_lys_synt"/>
</dbReference>
<dbReference type="HAMAP" id="MF_01161">
    <property type="entry name" value="tRNA_Ile_lys_synt"/>
    <property type="match status" value="1"/>
</dbReference>
<dbReference type="GO" id="GO:0005737">
    <property type="term" value="C:cytoplasm"/>
    <property type="evidence" value="ECO:0007669"/>
    <property type="project" value="UniProtKB-SubCell"/>
</dbReference>
<evidence type="ECO:0000256" key="3">
    <source>
        <dbReference type="ARBA" id="ARBA00022598"/>
    </source>
</evidence>
<dbReference type="PANTHER" id="PTHR43033">
    <property type="entry name" value="TRNA(ILE)-LYSIDINE SYNTHASE-RELATED"/>
    <property type="match status" value="1"/>
</dbReference>
<dbReference type="GO" id="GO:0006400">
    <property type="term" value="P:tRNA modification"/>
    <property type="evidence" value="ECO:0007669"/>
    <property type="project" value="UniProtKB-UniRule"/>
</dbReference>
<dbReference type="InterPro" id="IPR012795">
    <property type="entry name" value="tRNA_Ile_lys_synt_N"/>
</dbReference>
<proteinExistence type="inferred from homology"/>
<evidence type="ECO:0000256" key="5">
    <source>
        <dbReference type="ARBA" id="ARBA00022741"/>
    </source>
</evidence>
<reference evidence="11 12" key="1">
    <citation type="submission" date="2018-03" db="EMBL/GenBank/DDBJ databases">
        <title>A parallel universe: an anciently diverged bacterial symbiosis in a Hawaiian planthopper (Hemiptera: Cixiidae) reveals rearranged nutritional responsibilities.</title>
        <authorList>
            <person name="Bennett G."/>
            <person name="Mao M."/>
        </authorList>
    </citation>
    <scope>NUCLEOTIDE SEQUENCE [LARGE SCALE GENOMIC DNA]</scope>
    <source>
        <strain evidence="11 12">OLIH</strain>
    </source>
</reference>
<dbReference type="AlphaFoldDB" id="A0A346DZP8"/>
<dbReference type="GO" id="GO:0032267">
    <property type="term" value="F:tRNA(Ile)-lysidine synthase activity"/>
    <property type="evidence" value="ECO:0007669"/>
    <property type="project" value="UniProtKB-EC"/>
</dbReference>
<keyword evidence="9" id="KW-0472">Membrane</keyword>
<keyword evidence="2 8" id="KW-0963">Cytoplasm</keyword>
<dbReference type="InterPro" id="IPR015262">
    <property type="entry name" value="tRNA_Ile_lys_synt_subst-bd"/>
</dbReference>
<dbReference type="SMART" id="SM00977">
    <property type="entry name" value="TilS_C"/>
    <property type="match status" value="1"/>
</dbReference>
<dbReference type="CDD" id="cd01992">
    <property type="entry name" value="TilS_N"/>
    <property type="match status" value="1"/>
</dbReference>
<evidence type="ECO:0000313" key="11">
    <source>
        <dbReference type="EMBL" id="AXN02203.1"/>
    </source>
</evidence>
<evidence type="ECO:0000256" key="9">
    <source>
        <dbReference type="SAM" id="Phobius"/>
    </source>
</evidence>
<keyword evidence="3 8" id="KW-0436">Ligase</keyword>
<dbReference type="Gene3D" id="1.20.59.20">
    <property type="match status" value="1"/>
</dbReference>
<comment type="catalytic activity">
    <reaction evidence="7 8">
        <text>cytidine(34) in tRNA(Ile2) + L-lysine + ATP = lysidine(34) in tRNA(Ile2) + AMP + diphosphate + H(+)</text>
        <dbReference type="Rhea" id="RHEA:43744"/>
        <dbReference type="Rhea" id="RHEA-COMP:10625"/>
        <dbReference type="Rhea" id="RHEA-COMP:10670"/>
        <dbReference type="ChEBI" id="CHEBI:15378"/>
        <dbReference type="ChEBI" id="CHEBI:30616"/>
        <dbReference type="ChEBI" id="CHEBI:32551"/>
        <dbReference type="ChEBI" id="CHEBI:33019"/>
        <dbReference type="ChEBI" id="CHEBI:82748"/>
        <dbReference type="ChEBI" id="CHEBI:83665"/>
        <dbReference type="ChEBI" id="CHEBI:456215"/>
        <dbReference type="EC" id="6.3.4.19"/>
    </reaction>
</comment>
<name>A0A346DZP8_9ENTR</name>
<dbReference type="InterPro" id="IPR012796">
    <property type="entry name" value="Lysidine-tRNA-synth_C"/>
</dbReference>
<organism evidence="11 12">
    <name type="scientific">Candidatus Purcelliella pentastirinorum</name>
    <dbReference type="NCBI Taxonomy" id="472834"/>
    <lineage>
        <taxon>Bacteria</taxon>
        <taxon>Pseudomonadati</taxon>
        <taxon>Pseudomonadota</taxon>
        <taxon>Gammaproteobacteria</taxon>
        <taxon>Enterobacterales</taxon>
        <taxon>Enterobacteriaceae</taxon>
        <taxon>Candidatus Purcelliella</taxon>
    </lineage>
</organism>
<evidence type="ECO:0000256" key="4">
    <source>
        <dbReference type="ARBA" id="ARBA00022694"/>
    </source>
</evidence>
<dbReference type="Proteomes" id="UP000256856">
    <property type="component" value="Chromosome"/>
</dbReference>
<dbReference type="NCBIfam" id="TIGR02433">
    <property type="entry name" value="lysidine_TilS_C"/>
    <property type="match status" value="1"/>
</dbReference>
<dbReference type="SUPFAM" id="SSF52402">
    <property type="entry name" value="Adenine nucleotide alpha hydrolases-like"/>
    <property type="match status" value="1"/>
</dbReference>
<feature type="transmembrane region" description="Helical" evidence="9">
    <location>
        <begin position="424"/>
        <end position="444"/>
    </location>
</feature>
<keyword evidence="12" id="KW-1185">Reference proteome</keyword>
<comment type="domain">
    <text evidence="8">The N-terminal region contains the highly conserved SGGXDS motif, predicted to be a P-loop motif involved in ATP binding.</text>
</comment>
<evidence type="ECO:0000256" key="8">
    <source>
        <dbReference type="HAMAP-Rule" id="MF_01161"/>
    </source>
</evidence>
<dbReference type="KEGG" id="ppet:C9I82_236"/>